<evidence type="ECO:0000256" key="1">
    <source>
        <dbReference type="ARBA" id="ARBA00001561"/>
    </source>
</evidence>
<keyword evidence="3" id="KW-0378">Hydrolase</keyword>
<dbReference type="InterPro" id="IPR036505">
    <property type="entry name" value="Amidase/PGRP_sf"/>
</dbReference>
<dbReference type="SMART" id="SM00644">
    <property type="entry name" value="Ami_2"/>
    <property type="match status" value="1"/>
</dbReference>
<dbReference type="PANTHER" id="PTHR30417:SF1">
    <property type="entry name" value="N-ACETYLMURAMOYL-L-ALANINE AMIDASE AMID"/>
    <property type="match status" value="1"/>
</dbReference>
<comment type="caution">
    <text evidence="8">The sequence shown here is derived from an EMBL/GenBank/DDBJ whole genome shotgun (WGS) entry which is preliminary data.</text>
</comment>
<protein>
    <recommendedName>
        <fullName evidence="2">N-acetylmuramoyl-L-alanine amidase</fullName>
        <ecNumber evidence="2">3.5.1.28</ecNumber>
    </recommendedName>
</protein>
<evidence type="ECO:0000256" key="2">
    <source>
        <dbReference type="ARBA" id="ARBA00011901"/>
    </source>
</evidence>
<evidence type="ECO:0000313" key="9">
    <source>
        <dbReference type="Proteomes" id="UP001431429"/>
    </source>
</evidence>
<dbReference type="InterPro" id="IPR051206">
    <property type="entry name" value="NAMLAA_amidase_2"/>
</dbReference>
<dbReference type="SUPFAM" id="SSF55846">
    <property type="entry name" value="N-acetylmuramoyl-L-alanine amidase-like"/>
    <property type="match status" value="1"/>
</dbReference>
<feature type="domain" description="N-acetylmuramoyl-L-alanine amidase" evidence="7">
    <location>
        <begin position="67"/>
        <end position="197"/>
    </location>
</feature>
<evidence type="ECO:0000256" key="5">
    <source>
        <dbReference type="SAM" id="MobiDB-lite"/>
    </source>
</evidence>
<dbReference type="RefSeq" id="WP_250920211.1">
    <property type="nucleotide sequence ID" value="NZ_JAMQAW010000012.1"/>
</dbReference>
<reference evidence="8" key="1">
    <citation type="submission" date="2022-06" db="EMBL/GenBank/DDBJ databases">
        <title>Genome public.</title>
        <authorList>
            <person name="Sun Q."/>
        </authorList>
    </citation>
    <scope>NUCLEOTIDE SEQUENCE</scope>
    <source>
        <strain evidence="8">CWNU-1</strain>
    </source>
</reference>
<name>A0ABT0UNR0_9ACTN</name>
<comment type="catalytic activity">
    <reaction evidence="1">
        <text>Hydrolyzes the link between N-acetylmuramoyl residues and L-amino acid residues in certain cell-wall glycopeptides.</text>
        <dbReference type="EC" id="3.5.1.28"/>
    </reaction>
</comment>
<dbReference type="Pfam" id="PF01510">
    <property type="entry name" value="Amidase_2"/>
    <property type="match status" value="1"/>
</dbReference>
<keyword evidence="4" id="KW-0961">Cell wall biogenesis/degradation</keyword>
<dbReference type="PANTHER" id="PTHR30417">
    <property type="entry name" value="N-ACETYLMURAMOYL-L-ALANINE AMIDASE AMID"/>
    <property type="match status" value="1"/>
</dbReference>
<evidence type="ECO:0000313" key="8">
    <source>
        <dbReference type="EMBL" id="MCM2389871.1"/>
    </source>
</evidence>
<evidence type="ECO:0000256" key="4">
    <source>
        <dbReference type="ARBA" id="ARBA00023316"/>
    </source>
</evidence>
<dbReference type="Gene3D" id="3.40.80.10">
    <property type="entry name" value="Peptidoglycan recognition protein-like"/>
    <property type="match status" value="1"/>
</dbReference>
<dbReference type="EMBL" id="JAMQAW010000012">
    <property type="protein sequence ID" value="MCM2389871.1"/>
    <property type="molecule type" value="Genomic_DNA"/>
</dbReference>
<keyword evidence="6" id="KW-0732">Signal</keyword>
<feature type="chain" id="PRO_5045566464" description="N-acetylmuramoyl-L-alanine amidase" evidence="6">
    <location>
        <begin position="28"/>
        <end position="212"/>
    </location>
</feature>
<dbReference type="PROSITE" id="PS51318">
    <property type="entry name" value="TAT"/>
    <property type="match status" value="1"/>
</dbReference>
<evidence type="ECO:0000256" key="6">
    <source>
        <dbReference type="SAM" id="SignalP"/>
    </source>
</evidence>
<feature type="compositionally biased region" description="Polar residues" evidence="5">
    <location>
        <begin position="43"/>
        <end position="52"/>
    </location>
</feature>
<evidence type="ECO:0000256" key="3">
    <source>
        <dbReference type="ARBA" id="ARBA00022801"/>
    </source>
</evidence>
<proteinExistence type="predicted"/>
<dbReference type="EC" id="3.5.1.28" evidence="2"/>
<accession>A0ABT0UNR0</accession>
<gene>
    <name evidence="8" type="ORF">NBG84_16510</name>
</gene>
<dbReference type="CDD" id="cd06583">
    <property type="entry name" value="PGRP"/>
    <property type="match status" value="1"/>
</dbReference>
<keyword evidence="9" id="KW-1185">Reference proteome</keyword>
<feature type="region of interest" description="Disordered" evidence="5">
    <location>
        <begin position="26"/>
        <end position="52"/>
    </location>
</feature>
<dbReference type="InterPro" id="IPR006311">
    <property type="entry name" value="TAT_signal"/>
</dbReference>
<organism evidence="8 9">
    <name type="scientific">Streptomyces albipurpureus</name>
    <dbReference type="NCBI Taxonomy" id="2897419"/>
    <lineage>
        <taxon>Bacteria</taxon>
        <taxon>Bacillati</taxon>
        <taxon>Actinomycetota</taxon>
        <taxon>Actinomycetes</taxon>
        <taxon>Kitasatosporales</taxon>
        <taxon>Streptomycetaceae</taxon>
        <taxon>Streptomyces</taxon>
    </lineage>
</organism>
<feature type="signal peptide" evidence="6">
    <location>
        <begin position="1"/>
        <end position="27"/>
    </location>
</feature>
<sequence>MDRRRLLQGAAAAAATSMLASTSRAHAANGSAADPLPDAPRQSPGTAPLSSTDYPSAQWMAAASANYTVSNRPSSYSIDFVVIHVAQETFADTVSIFQNPAKQVSAHYVVGSSDGSVAQCVRERHIGWHAGNWDYNTRSVGIEHEGWVDQPAYFTHALYESSAALTASICDRYGIPKDRARIIGHHEVPGADHTDPGPLWDWGRYIRLVNLA</sequence>
<evidence type="ECO:0000259" key="7">
    <source>
        <dbReference type="SMART" id="SM00644"/>
    </source>
</evidence>
<dbReference type="Proteomes" id="UP001431429">
    <property type="component" value="Unassembled WGS sequence"/>
</dbReference>
<dbReference type="InterPro" id="IPR002502">
    <property type="entry name" value="Amidase_domain"/>
</dbReference>